<evidence type="ECO:0000313" key="3">
    <source>
        <dbReference type="Proteomes" id="UP001497383"/>
    </source>
</evidence>
<gene>
    <name evidence="2" type="ORF">LODBEIA_P51720</name>
</gene>
<organism evidence="2 3">
    <name type="scientific">Lodderomyces beijingensis</name>
    <dbReference type="NCBI Taxonomy" id="1775926"/>
    <lineage>
        <taxon>Eukaryota</taxon>
        <taxon>Fungi</taxon>
        <taxon>Dikarya</taxon>
        <taxon>Ascomycota</taxon>
        <taxon>Saccharomycotina</taxon>
        <taxon>Pichiomycetes</taxon>
        <taxon>Debaryomycetaceae</taxon>
        <taxon>Candida/Lodderomyces clade</taxon>
        <taxon>Lodderomyces</taxon>
    </lineage>
</organism>
<proteinExistence type="predicted"/>
<reference evidence="2 3" key="1">
    <citation type="submission" date="2024-03" db="EMBL/GenBank/DDBJ databases">
        <authorList>
            <person name="Brejova B."/>
        </authorList>
    </citation>
    <scope>NUCLEOTIDE SEQUENCE [LARGE SCALE GENOMIC DNA]</scope>
    <source>
        <strain evidence="2 3">CBS 14171</strain>
    </source>
</reference>
<name>A0ABP0ZS19_9ASCO</name>
<accession>A0ABP0ZS19</accession>
<sequence length="340" mass="38622">MPASARKYTAQSSYPALVKEASKTDLLEEESGVDHRAEVRRLRSRIQELEQIMRQKEYDWRDEVEDLRDRQLSEYRGWQKDLRQVEKSLEIEVAERQRQQRESDSKYAGLEDKLKSVEAESKAKDRMIAKMTKTHKDKIAELDKKLESQRLEIGAAFESKVSSEAKMQVLQSQVDNLQLRNEDLLSKNESLQRENENLKKQQMESDQSKRQESADVADSIVAKQGNTKSQHDDHFNTDHTPTTPIRRGKTVYKTGGGDDNPQLAPVGETLGGDTAFALSDPFIDRRFAPNLVLSPVTPKTPASSTNDFGHLWRHVGEGIDSNGSTALLVRDSRNLDVVTE</sequence>
<protein>
    <submittedName>
        <fullName evidence="2">Uncharacterized protein</fullName>
    </submittedName>
</protein>
<feature type="compositionally biased region" description="Basic and acidic residues" evidence="1">
    <location>
        <begin position="194"/>
        <end position="213"/>
    </location>
</feature>
<evidence type="ECO:0000256" key="1">
    <source>
        <dbReference type="SAM" id="MobiDB-lite"/>
    </source>
</evidence>
<dbReference type="RefSeq" id="XP_066832110.1">
    <property type="nucleotide sequence ID" value="XM_066975475.1"/>
</dbReference>
<evidence type="ECO:0000313" key="2">
    <source>
        <dbReference type="EMBL" id="CAK9441303.1"/>
    </source>
</evidence>
<dbReference type="Proteomes" id="UP001497383">
    <property type="component" value="Chromosome 6"/>
</dbReference>
<dbReference type="EMBL" id="OZ022410">
    <property type="protein sequence ID" value="CAK9441303.1"/>
    <property type="molecule type" value="Genomic_DNA"/>
</dbReference>
<dbReference type="GeneID" id="92210368"/>
<feature type="region of interest" description="Disordered" evidence="1">
    <location>
        <begin position="194"/>
        <end position="250"/>
    </location>
</feature>
<keyword evidence="3" id="KW-1185">Reference proteome</keyword>